<accession>A0A4Z2I298</accession>
<evidence type="ECO:0000313" key="1">
    <source>
        <dbReference type="EMBL" id="TNN72117.1"/>
    </source>
</evidence>
<sequence>MKFPAAAGASVHCVGRVQMSSAKRLTPHASRLTPHASFHWNTARQRTRFIVHPSGLKDCDAEHHV</sequence>
<dbReference type="AlphaFoldDB" id="A0A4Z2I298"/>
<keyword evidence="2" id="KW-1185">Reference proteome</keyword>
<name>A0A4Z2I298_9TELE</name>
<organism evidence="1 2">
    <name type="scientific">Liparis tanakae</name>
    <name type="common">Tanaka's snailfish</name>
    <dbReference type="NCBI Taxonomy" id="230148"/>
    <lineage>
        <taxon>Eukaryota</taxon>
        <taxon>Metazoa</taxon>
        <taxon>Chordata</taxon>
        <taxon>Craniata</taxon>
        <taxon>Vertebrata</taxon>
        <taxon>Euteleostomi</taxon>
        <taxon>Actinopterygii</taxon>
        <taxon>Neopterygii</taxon>
        <taxon>Teleostei</taxon>
        <taxon>Neoteleostei</taxon>
        <taxon>Acanthomorphata</taxon>
        <taxon>Eupercaria</taxon>
        <taxon>Perciformes</taxon>
        <taxon>Cottioidei</taxon>
        <taxon>Cottales</taxon>
        <taxon>Liparidae</taxon>
        <taxon>Liparis</taxon>
    </lineage>
</organism>
<dbReference type="EMBL" id="SRLO01000142">
    <property type="protein sequence ID" value="TNN72117.1"/>
    <property type="molecule type" value="Genomic_DNA"/>
</dbReference>
<dbReference type="Proteomes" id="UP000314294">
    <property type="component" value="Unassembled WGS sequence"/>
</dbReference>
<protein>
    <submittedName>
        <fullName evidence="1">Uncharacterized protein</fullName>
    </submittedName>
</protein>
<proteinExistence type="predicted"/>
<evidence type="ECO:0000313" key="2">
    <source>
        <dbReference type="Proteomes" id="UP000314294"/>
    </source>
</evidence>
<comment type="caution">
    <text evidence="1">The sequence shown here is derived from an EMBL/GenBank/DDBJ whole genome shotgun (WGS) entry which is preliminary data.</text>
</comment>
<reference evidence="1 2" key="1">
    <citation type="submission" date="2019-03" db="EMBL/GenBank/DDBJ databases">
        <title>First draft genome of Liparis tanakae, snailfish: a comprehensive survey of snailfish specific genes.</title>
        <authorList>
            <person name="Kim W."/>
            <person name="Song I."/>
            <person name="Jeong J.-H."/>
            <person name="Kim D."/>
            <person name="Kim S."/>
            <person name="Ryu S."/>
            <person name="Song J.Y."/>
            <person name="Lee S.K."/>
        </authorList>
    </citation>
    <scope>NUCLEOTIDE SEQUENCE [LARGE SCALE GENOMIC DNA]</scope>
    <source>
        <tissue evidence="1">Muscle</tissue>
    </source>
</reference>
<gene>
    <name evidence="1" type="ORF">EYF80_017694</name>
</gene>